<dbReference type="Gene3D" id="3.40.630.30">
    <property type="match status" value="1"/>
</dbReference>
<dbReference type="Pfam" id="PF13480">
    <property type="entry name" value="Acetyltransf_6"/>
    <property type="match status" value="1"/>
</dbReference>
<protein>
    <submittedName>
        <fullName evidence="2">GNAT family N-acetyltransferase</fullName>
    </submittedName>
</protein>
<dbReference type="InterPro" id="IPR016181">
    <property type="entry name" value="Acyl_CoA_acyltransferase"/>
</dbReference>
<reference evidence="2 3" key="1">
    <citation type="journal article" date="2019" name="Int. J. Syst. Evol. Microbiol.">
        <title>The Global Catalogue of Microorganisms (GCM) 10K type strain sequencing project: providing services to taxonomists for standard genome sequencing and annotation.</title>
        <authorList>
            <consortium name="The Broad Institute Genomics Platform"/>
            <consortium name="The Broad Institute Genome Sequencing Center for Infectious Disease"/>
            <person name="Wu L."/>
            <person name="Ma J."/>
        </authorList>
    </citation>
    <scope>NUCLEOTIDE SEQUENCE [LARGE SCALE GENOMIC DNA]</scope>
    <source>
        <strain evidence="2 3">JCM 1417</strain>
    </source>
</reference>
<dbReference type="RefSeq" id="WP_343826282.1">
    <property type="nucleotide sequence ID" value="NZ_BAAACI010000006.1"/>
</dbReference>
<dbReference type="Proteomes" id="UP001501047">
    <property type="component" value="Unassembled WGS sequence"/>
</dbReference>
<sequence length="332" mass="39139">MNNKEKYIEFCNAENICIFSQYWWLDAVSQSDGWDVILCEKGGAILAALPYSFTRFRKGIEIYQDKLTQKNGIFIKYPPKQKYTSRLSYEKKVMKEIITKLEECNLCKYTQNFDYTVTNWLPFYWNGYNQTSRYTYIIEDTSDLEKIYSNVDSSTKNIIRKAEKLVKVKEDLDIHSFYEINKMTFERKGMQIPYSYELLSRIDEECKKRHCRKILYAVDAEENIHAAIYLVWDKTSIYYLLGGINPNYKNSNATSLLLKVAIELAGGMNLKFDFEGTMNRDIESFFSPFGGKQIQYFTISKSFKFNLRDTLMFIVSSSPKLKRRLKLLLNNK</sequence>
<organism evidence="2 3">
    <name type="scientific">Clostridium subterminale</name>
    <dbReference type="NCBI Taxonomy" id="1550"/>
    <lineage>
        <taxon>Bacteria</taxon>
        <taxon>Bacillati</taxon>
        <taxon>Bacillota</taxon>
        <taxon>Clostridia</taxon>
        <taxon>Eubacteriales</taxon>
        <taxon>Clostridiaceae</taxon>
        <taxon>Clostridium</taxon>
    </lineage>
</organism>
<evidence type="ECO:0000313" key="3">
    <source>
        <dbReference type="Proteomes" id="UP001501047"/>
    </source>
</evidence>
<evidence type="ECO:0000259" key="1">
    <source>
        <dbReference type="Pfam" id="PF13480"/>
    </source>
</evidence>
<dbReference type="InterPro" id="IPR038740">
    <property type="entry name" value="BioF2-like_GNAT_dom"/>
</dbReference>
<dbReference type="EMBL" id="BAAACI010000006">
    <property type="protein sequence ID" value="GAA0773325.1"/>
    <property type="molecule type" value="Genomic_DNA"/>
</dbReference>
<dbReference type="PANTHER" id="PTHR36174:SF1">
    <property type="entry name" value="LIPID II:GLYCINE GLYCYLTRANSFERASE"/>
    <property type="match status" value="1"/>
</dbReference>
<dbReference type="SUPFAM" id="SSF55729">
    <property type="entry name" value="Acyl-CoA N-acyltransferases (Nat)"/>
    <property type="match status" value="1"/>
</dbReference>
<evidence type="ECO:0000313" key="2">
    <source>
        <dbReference type="EMBL" id="GAA0773325.1"/>
    </source>
</evidence>
<name>A0ABN1KQ83_CLOSU</name>
<comment type="caution">
    <text evidence="2">The sequence shown here is derived from an EMBL/GenBank/DDBJ whole genome shotgun (WGS) entry which is preliminary data.</text>
</comment>
<dbReference type="PANTHER" id="PTHR36174">
    <property type="entry name" value="LIPID II:GLYCINE GLYCYLTRANSFERASE"/>
    <property type="match status" value="1"/>
</dbReference>
<dbReference type="InterPro" id="IPR050644">
    <property type="entry name" value="PG_Glycine_Bridge_Synth"/>
</dbReference>
<gene>
    <name evidence="2" type="ORF">GCM10008908_21340</name>
</gene>
<feature type="domain" description="BioF2-like acetyltransferase" evidence="1">
    <location>
        <begin position="159"/>
        <end position="266"/>
    </location>
</feature>
<keyword evidence="3" id="KW-1185">Reference proteome</keyword>
<proteinExistence type="predicted"/>
<accession>A0ABN1KQ83</accession>